<keyword evidence="3" id="KW-1185">Reference proteome</keyword>
<feature type="domain" description="Cell wall hydrolase SleB" evidence="1">
    <location>
        <begin position="175"/>
        <end position="283"/>
    </location>
</feature>
<protein>
    <recommendedName>
        <fullName evidence="1">Cell wall hydrolase SleB domain-containing protein</fullName>
    </recommendedName>
</protein>
<name>A0A7W5ZVN8_9SPHN</name>
<evidence type="ECO:0000313" key="3">
    <source>
        <dbReference type="Proteomes" id="UP000562395"/>
    </source>
</evidence>
<gene>
    <name evidence="2" type="ORF">GGQ88_002084</name>
</gene>
<dbReference type="Pfam" id="PF07486">
    <property type="entry name" value="Hydrolase_2"/>
    <property type="match status" value="1"/>
</dbReference>
<evidence type="ECO:0000259" key="1">
    <source>
        <dbReference type="Pfam" id="PF07486"/>
    </source>
</evidence>
<accession>A0A7W5ZVN8</accession>
<organism evidence="2 3">
    <name type="scientific">Novosphingobium hassiacum</name>
    <dbReference type="NCBI Taxonomy" id="173676"/>
    <lineage>
        <taxon>Bacteria</taxon>
        <taxon>Pseudomonadati</taxon>
        <taxon>Pseudomonadota</taxon>
        <taxon>Alphaproteobacteria</taxon>
        <taxon>Sphingomonadales</taxon>
        <taxon>Sphingomonadaceae</taxon>
        <taxon>Novosphingobium</taxon>
    </lineage>
</organism>
<dbReference type="InterPro" id="IPR011105">
    <property type="entry name" value="Cell_wall_hydrolase_SleB"/>
</dbReference>
<comment type="caution">
    <text evidence="2">The sequence shown here is derived from an EMBL/GenBank/DDBJ whole genome shotgun (WGS) entry which is preliminary data.</text>
</comment>
<proteinExistence type="predicted"/>
<dbReference type="Proteomes" id="UP000562395">
    <property type="component" value="Unassembled WGS sequence"/>
</dbReference>
<dbReference type="Gene3D" id="1.10.10.2520">
    <property type="entry name" value="Cell wall hydrolase SleB, domain 1"/>
    <property type="match status" value="1"/>
</dbReference>
<dbReference type="InterPro" id="IPR042047">
    <property type="entry name" value="SleB_dom1"/>
</dbReference>
<dbReference type="AlphaFoldDB" id="A0A7W5ZVN8"/>
<dbReference type="EMBL" id="JACICY010000004">
    <property type="protein sequence ID" value="MBB3860815.1"/>
    <property type="molecule type" value="Genomic_DNA"/>
</dbReference>
<sequence length="400" mass="42731">MPLDITYRPIALPALQAREADARLWAEDMRPRDFAARIRRHDMGSIRKGLRAPSLLRQRAVGVAMFGMLGMVLGPIGWGEAGGIRTASAQERMAGLQPFERAGESFPGSAFYWLAPEETGLVAPAQAQSAWDARRDDQEGGIGVAARPVMATGSGEDRWRALQCLTAAIYYEAASEPDAGQRAVAQVVLNRVAHPAWPNTVCGVVYQGSERPSCQFSFACDGSLARRPMKAFWDRARRVAADALAGYVYAPVGLATHYHTTAVHPYWAPSLHFIGTIGAHRFYNWAGNAGRPGSFTARYAGGEPIAAPHPRTWTPTPADVADPLTLEKAFEEGRIVAASAVVSPAPTYAAPLQQRGGDTLFRAQTLPGGKAVAGEAPTSGSGSVLPGYENANKWIAQPGA</sequence>
<reference evidence="2 3" key="1">
    <citation type="submission" date="2020-08" db="EMBL/GenBank/DDBJ databases">
        <title>Genomic Encyclopedia of Type Strains, Phase IV (KMG-IV): sequencing the most valuable type-strain genomes for metagenomic binning, comparative biology and taxonomic classification.</title>
        <authorList>
            <person name="Goeker M."/>
        </authorList>
    </citation>
    <scope>NUCLEOTIDE SEQUENCE [LARGE SCALE GENOMIC DNA]</scope>
    <source>
        <strain evidence="2 3">DSM 14552</strain>
    </source>
</reference>
<dbReference type="GO" id="GO:0016787">
    <property type="term" value="F:hydrolase activity"/>
    <property type="evidence" value="ECO:0007669"/>
    <property type="project" value="InterPro"/>
</dbReference>
<evidence type="ECO:0000313" key="2">
    <source>
        <dbReference type="EMBL" id="MBB3860815.1"/>
    </source>
</evidence>
<dbReference type="RefSeq" id="WP_183613069.1">
    <property type="nucleotide sequence ID" value="NZ_JACICY010000004.1"/>
</dbReference>